<dbReference type="RefSeq" id="WP_398717990.1">
    <property type="nucleotide sequence ID" value="NZ_JBIRWE010000001.1"/>
</dbReference>
<dbReference type="PRINTS" id="PR01217">
    <property type="entry name" value="PRICHEXTENSN"/>
</dbReference>
<proteinExistence type="predicted"/>
<comment type="caution">
    <text evidence="2">The sequence shown here is derived from an EMBL/GenBank/DDBJ whole genome shotgun (WGS) entry which is preliminary data.</text>
</comment>
<feature type="compositionally biased region" description="Pro residues" evidence="1">
    <location>
        <begin position="114"/>
        <end position="125"/>
    </location>
</feature>
<organism evidence="2 3">
    <name type="scientific">Streptomyces pathocidini</name>
    <dbReference type="NCBI Taxonomy" id="1650571"/>
    <lineage>
        <taxon>Bacteria</taxon>
        <taxon>Bacillati</taxon>
        <taxon>Actinomycetota</taxon>
        <taxon>Actinomycetes</taxon>
        <taxon>Kitasatosporales</taxon>
        <taxon>Streptomycetaceae</taxon>
        <taxon>Streptomyces</taxon>
    </lineage>
</organism>
<name>A0ABW7UP42_9ACTN</name>
<feature type="compositionally biased region" description="Pro residues" evidence="1">
    <location>
        <begin position="183"/>
        <end position="193"/>
    </location>
</feature>
<protein>
    <submittedName>
        <fullName evidence="2">Uncharacterized protein</fullName>
    </submittedName>
</protein>
<keyword evidence="3" id="KW-1185">Reference proteome</keyword>
<evidence type="ECO:0000256" key="1">
    <source>
        <dbReference type="SAM" id="MobiDB-lite"/>
    </source>
</evidence>
<feature type="region of interest" description="Disordered" evidence="1">
    <location>
        <begin position="75"/>
        <end position="224"/>
    </location>
</feature>
<feature type="compositionally biased region" description="Pro residues" evidence="1">
    <location>
        <begin position="79"/>
        <end position="105"/>
    </location>
</feature>
<accession>A0ABW7UP42</accession>
<feature type="compositionally biased region" description="Pro residues" evidence="1">
    <location>
        <begin position="136"/>
        <end position="147"/>
    </location>
</feature>
<dbReference type="EMBL" id="JBIRWE010000001">
    <property type="protein sequence ID" value="MFI1963227.1"/>
    <property type="molecule type" value="Genomic_DNA"/>
</dbReference>
<reference evidence="2 3" key="1">
    <citation type="submission" date="2024-10" db="EMBL/GenBank/DDBJ databases">
        <title>The Natural Products Discovery Center: Release of the First 8490 Sequenced Strains for Exploring Actinobacteria Biosynthetic Diversity.</title>
        <authorList>
            <person name="Kalkreuter E."/>
            <person name="Kautsar S.A."/>
            <person name="Yang D."/>
            <person name="Bader C.D."/>
            <person name="Teijaro C.N."/>
            <person name="Fluegel L."/>
            <person name="Davis C.M."/>
            <person name="Simpson J.R."/>
            <person name="Lauterbach L."/>
            <person name="Steele A.D."/>
            <person name="Gui C."/>
            <person name="Meng S."/>
            <person name="Li G."/>
            <person name="Viehrig K."/>
            <person name="Ye F."/>
            <person name="Su P."/>
            <person name="Kiefer A.F."/>
            <person name="Nichols A."/>
            <person name="Cepeda A.J."/>
            <person name="Yan W."/>
            <person name="Fan B."/>
            <person name="Jiang Y."/>
            <person name="Adhikari A."/>
            <person name="Zheng C.-J."/>
            <person name="Schuster L."/>
            <person name="Cowan T.M."/>
            <person name="Smanski M.J."/>
            <person name="Chevrette M.G."/>
            <person name="De Carvalho L.P.S."/>
            <person name="Shen B."/>
        </authorList>
    </citation>
    <scope>NUCLEOTIDE SEQUENCE [LARGE SCALE GENOMIC DNA]</scope>
    <source>
        <strain evidence="2 3">NPDC020327</strain>
    </source>
</reference>
<sequence length="312" mass="33713">MTTMAIEAGDAATWGGTAMALVSLLMTLHQMRVQRRSLTDQNELQAEASQLQRRQIEAAERRALAMEELLARMTGQTLPPSPDPVGTAPLPPAWTVPPASPPADPRPSRGGAPSQPPTGPPAPSPRRPDNGQAPPYGQPAPVPPPWPQQGGYGNQGHTPAPAFEAERKSKPRRRPRRRFPTPRNRPAPAPQQPYAPRATPPLYDSGDSTPPMYDSGAATPPLPYSPWRLARTHRYTYALRNTGPETLKGVRVSVPNAEAVVRNLPEDAVVRPGETVEFLMAGAPGRPFTPEVRVSWQGHPEGVPLLPQDQGL</sequence>
<gene>
    <name evidence="2" type="ORF">ACH429_03660</name>
</gene>
<feature type="compositionally biased region" description="Basic residues" evidence="1">
    <location>
        <begin position="169"/>
        <end position="180"/>
    </location>
</feature>
<dbReference type="Proteomes" id="UP001611548">
    <property type="component" value="Unassembled WGS sequence"/>
</dbReference>
<evidence type="ECO:0000313" key="3">
    <source>
        <dbReference type="Proteomes" id="UP001611548"/>
    </source>
</evidence>
<evidence type="ECO:0000313" key="2">
    <source>
        <dbReference type="EMBL" id="MFI1963227.1"/>
    </source>
</evidence>